<dbReference type="EMBL" id="KN822194">
    <property type="protein sequence ID" value="KIM52958.1"/>
    <property type="molecule type" value="Genomic_DNA"/>
</dbReference>
<dbReference type="AlphaFoldDB" id="A0A0C2YTF9"/>
<reference evidence="2 3" key="1">
    <citation type="submission" date="2014-04" db="EMBL/GenBank/DDBJ databases">
        <authorList>
            <consortium name="DOE Joint Genome Institute"/>
            <person name="Kuo A."/>
            <person name="Kohler A."/>
            <person name="Nagy L.G."/>
            <person name="Floudas D."/>
            <person name="Copeland A."/>
            <person name="Barry K.W."/>
            <person name="Cichocki N."/>
            <person name="Veneault-Fourrey C."/>
            <person name="LaButti K."/>
            <person name="Lindquist E.A."/>
            <person name="Lipzen A."/>
            <person name="Lundell T."/>
            <person name="Morin E."/>
            <person name="Murat C."/>
            <person name="Sun H."/>
            <person name="Tunlid A."/>
            <person name="Henrissat B."/>
            <person name="Grigoriev I.V."/>
            <person name="Hibbett D.S."/>
            <person name="Martin F."/>
            <person name="Nordberg H.P."/>
            <person name="Cantor M.N."/>
            <person name="Hua S.X."/>
        </authorList>
    </citation>
    <scope>NUCLEOTIDE SEQUENCE [LARGE SCALE GENOMIC DNA]</scope>
    <source>
        <strain evidence="2 3">Foug A</strain>
    </source>
</reference>
<dbReference type="InParanoid" id="A0A0C2YTF9"/>
<dbReference type="Proteomes" id="UP000053989">
    <property type="component" value="Unassembled WGS sequence"/>
</dbReference>
<evidence type="ECO:0000313" key="3">
    <source>
        <dbReference type="Proteomes" id="UP000053989"/>
    </source>
</evidence>
<dbReference type="OrthoDB" id="2685361at2759"/>
<organism evidence="2 3">
    <name type="scientific">Scleroderma citrinum Foug A</name>
    <dbReference type="NCBI Taxonomy" id="1036808"/>
    <lineage>
        <taxon>Eukaryota</taxon>
        <taxon>Fungi</taxon>
        <taxon>Dikarya</taxon>
        <taxon>Basidiomycota</taxon>
        <taxon>Agaricomycotina</taxon>
        <taxon>Agaricomycetes</taxon>
        <taxon>Agaricomycetidae</taxon>
        <taxon>Boletales</taxon>
        <taxon>Sclerodermatineae</taxon>
        <taxon>Sclerodermataceae</taxon>
        <taxon>Scleroderma</taxon>
    </lineage>
</organism>
<dbReference type="HOGENOM" id="CLU_763248_0_0_1"/>
<sequence>MHEDEPADAQYRINLLFLRELRPQFRLYLPPVSQFEFPLNLASCSHGPLILQSSISQLFVRPSSAALLVSRFTTHKCRRTQLAAQSSFSALSSVYEYGARPWTKEEGWYFWWLKTTRRKATGTPRPLKYFKDTNVVLPHTSSRKASTCARGLKCPQDYGLKWFTLLMRNGESTATGVGGPDDDRVQIVFEQLLDTSIESTGDGYQDVKEGDKVIGCSQHPLGHRGASLGHLELRYQKNTPRQLETMTVLLEARKKLSASVQRIRAYPDATDLTMYQGTLALAKLRFLPEGSDLFPEDDYPDDEGPGDDPRDHEDDNEDDEDFLDALGELEPSVVVLNNLTLAMNQLSRSACRSNESSSLRAKV</sequence>
<evidence type="ECO:0000313" key="2">
    <source>
        <dbReference type="EMBL" id="KIM52958.1"/>
    </source>
</evidence>
<feature type="compositionally biased region" description="Acidic residues" evidence="1">
    <location>
        <begin position="314"/>
        <end position="323"/>
    </location>
</feature>
<feature type="region of interest" description="Disordered" evidence="1">
    <location>
        <begin position="292"/>
        <end position="324"/>
    </location>
</feature>
<keyword evidence="3" id="KW-1185">Reference proteome</keyword>
<reference evidence="3" key="2">
    <citation type="submission" date="2015-01" db="EMBL/GenBank/DDBJ databases">
        <title>Evolutionary Origins and Diversification of the Mycorrhizal Mutualists.</title>
        <authorList>
            <consortium name="DOE Joint Genome Institute"/>
            <consortium name="Mycorrhizal Genomics Consortium"/>
            <person name="Kohler A."/>
            <person name="Kuo A."/>
            <person name="Nagy L.G."/>
            <person name="Floudas D."/>
            <person name="Copeland A."/>
            <person name="Barry K.W."/>
            <person name="Cichocki N."/>
            <person name="Veneault-Fourrey C."/>
            <person name="LaButti K."/>
            <person name="Lindquist E.A."/>
            <person name="Lipzen A."/>
            <person name="Lundell T."/>
            <person name="Morin E."/>
            <person name="Murat C."/>
            <person name="Riley R."/>
            <person name="Ohm R."/>
            <person name="Sun H."/>
            <person name="Tunlid A."/>
            <person name="Henrissat B."/>
            <person name="Grigoriev I.V."/>
            <person name="Hibbett D.S."/>
            <person name="Martin F."/>
        </authorList>
    </citation>
    <scope>NUCLEOTIDE SEQUENCE [LARGE SCALE GENOMIC DNA]</scope>
    <source>
        <strain evidence="3">Foug A</strain>
    </source>
</reference>
<name>A0A0C2YTF9_9AGAM</name>
<protein>
    <submittedName>
        <fullName evidence="2">Uncharacterized protein</fullName>
    </submittedName>
</protein>
<evidence type="ECO:0000256" key="1">
    <source>
        <dbReference type="SAM" id="MobiDB-lite"/>
    </source>
</evidence>
<gene>
    <name evidence="2" type="ORF">SCLCIDRAFT_32243</name>
</gene>
<proteinExistence type="predicted"/>
<feature type="compositionally biased region" description="Acidic residues" evidence="1">
    <location>
        <begin position="294"/>
        <end position="306"/>
    </location>
</feature>
<accession>A0A0C2YTF9</accession>